<gene>
    <name evidence="1" type="ORF">L1987_11641</name>
</gene>
<dbReference type="EMBL" id="CM042021">
    <property type="protein sequence ID" value="KAI3817842.1"/>
    <property type="molecule type" value="Genomic_DNA"/>
</dbReference>
<name>A0ACB9JEZ2_9ASTR</name>
<dbReference type="Proteomes" id="UP001056120">
    <property type="component" value="Linkage Group LG04"/>
</dbReference>
<keyword evidence="2" id="KW-1185">Reference proteome</keyword>
<accession>A0ACB9JEZ2</accession>
<proteinExistence type="predicted"/>
<sequence length="86" mass="9858">MIKYNVILLSPSIDSRSPLFVHLPDELCCYSASSPHLRKLRNRFRFLFSAVHPILMSVESKCLKLQLFSGKPLPDSINTLLTNEIR</sequence>
<evidence type="ECO:0000313" key="1">
    <source>
        <dbReference type="EMBL" id="KAI3817842.1"/>
    </source>
</evidence>
<comment type="caution">
    <text evidence="1">The sequence shown here is derived from an EMBL/GenBank/DDBJ whole genome shotgun (WGS) entry which is preliminary data.</text>
</comment>
<organism evidence="1 2">
    <name type="scientific">Smallanthus sonchifolius</name>
    <dbReference type="NCBI Taxonomy" id="185202"/>
    <lineage>
        <taxon>Eukaryota</taxon>
        <taxon>Viridiplantae</taxon>
        <taxon>Streptophyta</taxon>
        <taxon>Embryophyta</taxon>
        <taxon>Tracheophyta</taxon>
        <taxon>Spermatophyta</taxon>
        <taxon>Magnoliopsida</taxon>
        <taxon>eudicotyledons</taxon>
        <taxon>Gunneridae</taxon>
        <taxon>Pentapetalae</taxon>
        <taxon>asterids</taxon>
        <taxon>campanulids</taxon>
        <taxon>Asterales</taxon>
        <taxon>Asteraceae</taxon>
        <taxon>Asteroideae</taxon>
        <taxon>Heliantheae alliance</taxon>
        <taxon>Millerieae</taxon>
        <taxon>Smallanthus</taxon>
    </lineage>
</organism>
<evidence type="ECO:0000313" key="2">
    <source>
        <dbReference type="Proteomes" id="UP001056120"/>
    </source>
</evidence>
<protein>
    <submittedName>
        <fullName evidence="1">Uncharacterized protein</fullName>
    </submittedName>
</protein>
<reference evidence="2" key="1">
    <citation type="journal article" date="2022" name="Mol. Ecol. Resour.">
        <title>The genomes of chicory, endive, great burdock and yacon provide insights into Asteraceae palaeo-polyploidization history and plant inulin production.</title>
        <authorList>
            <person name="Fan W."/>
            <person name="Wang S."/>
            <person name="Wang H."/>
            <person name="Wang A."/>
            <person name="Jiang F."/>
            <person name="Liu H."/>
            <person name="Zhao H."/>
            <person name="Xu D."/>
            <person name="Zhang Y."/>
        </authorList>
    </citation>
    <scope>NUCLEOTIDE SEQUENCE [LARGE SCALE GENOMIC DNA]</scope>
    <source>
        <strain evidence="2">cv. Yunnan</strain>
    </source>
</reference>
<reference evidence="1 2" key="2">
    <citation type="journal article" date="2022" name="Mol. Ecol. Resour.">
        <title>The genomes of chicory, endive, great burdock and yacon provide insights into Asteraceae paleo-polyploidization history and plant inulin production.</title>
        <authorList>
            <person name="Fan W."/>
            <person name="Wang S."/>
            <person name="Wang H."/>
            <person name="Wang A."/>
            <person name="Jiang F."/>
            <person name="Liu H."/>
            <person name="Zhao H."/>
            <person name="Xu D."/>
            <person name="Zhang Y."/>
        </authorList>
    </citation>
    <scope>NUCLEOTIDE SEQUENCE [LARGE SCALE GENOMIC DNA]</scope>
    <source>
        <strain evidence="2">cv. Yunnan</strain>
        <tissue evidence="1">Leaves</tissue>
    </source>
</reference>